<feature type="transmembrane region" description="Helical" evidence="5">
    <location>
        <begin position="124"/>
        <end position="151"/>
    </location>
</feature>
<dbReference type="OMA" id="NMVEYYL"/>
<keyword evidence="5" id="KW-1003">Cell membrane</keyword>
<evidence type="ECO:0000256" key="1">
    <source>
        <dbReference type="ARBA" id="ARBA00004141"/>
    </source>
</evidence>
<keyword evidence="5" id="KW-0813">Transport</keyword>
<dbReference type="InterPro" id="IPR047817">
    <property type="entry name" value="ABC2_TM_bact-type"/>
</dbReference>
<evidence type="ECO:0000259" key="6">
    <source>
        <dbReference type="PROSITE" id="PS51012"/>
    </source>
</evidence>
<dbReference type="AlphaFoldDB" id="A0A3D4V9X9"/>
<evidence type="ECO:0000256" key="5">
    <source>
        <dbReference type="RuleBase" id="RU361157"/>
    </source>
</evidence>
<dbReference type="PANTHER" id="PTHR43229">
    <property type="entry name" value="NODULATION PROTEIN J"/>
    <property type="match status" value="1"/>
</dbReference>
<dbReference type="InterPro" id="IPR013525">
    <property type="entry name" value="ABC2_TM"/>
</dbReference>
<evidence type="ECO:0000256" key="3">
    <source>
        <dbReference type="ARBA" id="ARBA00022989"/>
    </source>
</evidence>
<comment type="similarity">
    <text evidence="5">Belongs to the ABC-2 integral membrane protein family.</text>
</comment>
<name>A0A3D4V9X9_9BACT</name>
<dbReference type="InterPro" id="IPR000412">
    <property type="entry name" value="ABC_2_transport"/>
</dbReference>
<dbReference type="GO" id="GO:0043190">
    <property type="term" value="C:ATP-binding cassette (ABC) transporter complex"/>
    <property type="evidence" value="ECO:0007669"/>
    <property type="project" value="InterPro"/>
</dbReference>
<feature type="transmembrane region" description="Helical" evidence="5">
    <location>
        <begin position="48"/>
        <end position="65"/>
    </location>
</feature>
<dbReference type="GO" id="GO:0140359">
    <property type="term" value="F:ABC-type transporter activity"/>
    <property type="evidence" value="ECO:0007669"/>
    <property type="project" value="InterPro"/>
</dbReference>
<evidence type="ECO:0000313" key="8">
    <source>
        <dbReference type="Proteomes" id="UP000264071"/>
    </source>
</evidence>
<dbReference type="PANTHER" id="PTHR43229:SF2">
    <property type="entry name" value="NODULATION PROTEIN J"/>
    <property type="match status" value="1"/>
</dbReference>
<comment type="subcellular location">
    <subcellularLocation>
        <location evidence="5">Cell membrane</location>
        <topology evidence="5">Multi-pass membrane protein</topology>
    </subcellularLocation>
    <subcellularLocation>
        <location evidence="1">Membrane</location>
        <topology evidence="1">Multi-pass membrane protein</topology>
    </subcellularLocation>
</comment>
<organism evidence="7 8">
    <name type="scientific">Gemmatimonas aurantiaca</name>
    <dbReference type="NCBI Taxonomy" id="173480"/>
    <lineage>
        <taxon>Bacteria</taxon>
        <taxon>Pseudomonadati</taxon>
        <taxon>Gemmatimonadota</taxon>
        <taxon>Gemmatimonadia</taxon>
        <taxon>Gemmatimonadales</taxon>
        <taxon>Gemmatimonadaceae</taxon>
        <taxon>Gemmatimonas</taxon>
    </lineage>
</organism>
<reference evidence="7 8" key="1">
    <citation type="journal article" date="2018" name="Nat. Biotechnol.">
        <title>A standardized bacterial taxonomy based on genome phylogeny substantially revises the tree of life.</title>
        <authorList>
            <person name="Parks D.H."/>
            <person name="Chuvochina M."/>
            <person name="Waite D.W."/>
            <person name="Rinke C."/>
            <person name="Skarshewski A."/>
            <person name="Chaumeil P.A."/>
            <person name="Hugenholtz P."/>
        </authorList>
    </citation>
    <scope>NUCLEOTIDE SEQUENCE [LARGE SCALE GENOMIC DNA]</scope>
    <source>
        <strain evidence="7">UBA8844</strain>
    </source>
</reference>
<feature type="transmembrane region" description="Helical" evidence="5">
    <location>
        <begin position="195"/>
        <end position="220"/>
    </location>
</feature>
<feature type="transmembrane region" description="Helical" evidence="5">
    <location>
        <begin position="157"/>
        <end position="183"/>
    </location>
</feature>
<evidence type="ECO:0000313" key="7">
    <source>
        <dbReference type="EMBL" id="HCT57911.1"/>
    </source>
</evidence>
<protein>
    <recommendedName>
        <fullName evidence="5">Transport permease protein</fullName>
    </recommendedName>
</protein>
<keyword evidence="2 5" id="KW-0812">Transmembrane</keyword>
<feature type="transmembrane region" description="Helical" evidence="5">
    <location>
        <begin position="240"/>
        <end position="263"/>
    </location>
</feature>
<comment type="caution">
    <text evidence="7">The sequence shown here is derived from an EMBL/GenBank/DDBJ whole genome shotgun (WGS) entry which is preliminary data.</text>
</comment>
<gene>
    <name evidence="7" type="ORF">DGD08_11975</name>
</gene>
<dbReference type="PIRSF" id="PIRSF006648">
    <property type="entry name" value="DrrB"/>
    <property type="match status" value="1"/>
</dbReference>
<dbReference type="Pfam" id="PF01061">
    <property type="entry name" value="ABC2_membrane"/>
    <property type="match status" value="1"/>
</dbReference>
<feature type="transmembrane region" description="Helical" evidence="5">
    <location>
        <begin position="77"/>
        <end position="103"/>
    </location>
</feature>
<dbReference type="PROSITE" id="PS51012">
    <property type="entry name" value="ABC_TM2"/>
    <property type="match status" value="1"/>
</dbReference>
<proteinExistence type="inferred from homology"/>
<accession>A0A3D4V9X9</accession>
<dbReference type="EMBL" id="DPIY01000010">
    <property type="protein sequence ID" value="HCT57911.1"/>
    <property type="molecule type" value="Genomic_DNA"/>
</dbReference>
<keyword evidence="4 5" id="KW-0472">Membrane</keyword>
<keyword evidence="3 5" id="KW-1133">Transmembrane helix</keyword>
<sequence length="270" mass="28760">MARTDVHADAGDRADVALDTARRAPAFGGFNLTALFLELRRVLRNRRTVIFILIFPSVFFYLFGMNNPGARRGDVVVLAYVMVSMAVYGAMVGTTSGGAAVAVERSLGWSRQLRLTPLTPVAYVSMKVLSAMTLGLIAILSTFTIGALAGVSLTPQQWLLCGLAAWGSSCVFAAFGLFMGFLVPSENVMQFAGPAMAIMALFGGIFIPVDSLPAGVRTIAMFTPMYGIGQLARAPLNGEFTVGAVVSVVVWALVFGSGAMLLFRRDTQRV</sequence>
<dbReference type="Proteomes" id="UP000264071">
    <property type="component" value="Unassembled WGS sequence"/>
</dbReference>
<evidence type="ECO:0000256" key="2">
    <source>
        <dbReference type="ARBA" id="ARBA00022692"/>
    </source>
</evidence>
<evidence type="ECO:0000256" key="4">
    <source>
        <dbReference type="ARBA" id="ARBA00023136"/>
    </source>
</evidence>
<dbReference type="InterPro" id="IPR051784">
    <property type="entry name" value="Nod_factor_ABC_transporter"/>
</dbReference>
<feature type="domain" description="ABC transmembrane type-2" evidence="6">
    <location>
        <begin position="47"/>
        <end position="266"/>
    </location>
</feature>